<evidence type="ECO:0000313" key="1">
    <source>
        <dbReference type="EMBL" id="KAI3790542.1"/>
    </source>
</evidence>
<organism evidence="1 2">
    <name type="scientific">Cichorium intybus</name>
    <name type="common">Chicory</name>
    <dbReference type="NCBI Taxonomy" id="13427"/>
    <lineage>
        <taxon>Eukaryota</taxon>
        <taxon>Viridiplantae</taxon>
        <taxon>Streptophyta</taxon>
        <taxon>Embryophyta</taxon>
        <taxon>Tracheophyta</taxon>
        <taxon>Spermatophyta</taxon>
        <taxon>Magnoliopsida</taxon>
        <taxon>eudicotyledons</taxon>
        <taxon>Gunneridae</taxon>
        <taxon>Pentapetalae</taxon>
        <taxon>asterids</taxon>
        <taxon>campanulids</taxon>
        <taxon>Asterales</taxon>
        <taxon>Asteraceae</taxon>
        <taxon>Cichorioideae</taxon>
        <taxon>Cichorieae</taxon>
        <taxon>Cichoriinae</taxon>
        <taxon>Cichorium</taxon>
    </lineage>
</organism>
<reference evidence="2" key="1">
    <citation type="journal article" date="2022" name="Mol. Ecol. Resour.">
        <title>The genomes of chicory, endive, great burdock and yacon provide insights into Asteraceae palaeo-polyploidization history and plant inulin production.</title>
        <authorList>
            <person name="Fan W."/>
            <person name="Wang S."/>
            <person name="Wang H."/>
            <person name="Wang A."/>
            <person name="Jiang F."/>
            <person name="Liu H."/>
            <person name="Zhao H."/>
            <person name="Xu D."/>
            <person name="Zhang Y."/>
        </authorList>
    </citation>
    <scope>NUCLEOTIDE SEQUENCE [LARGE SCALE GENOMIC DNA]</scope>
    <source>
        <strain evidence="2">cv. Punajuju</strain>
    </source>
</reference>
<accession>A0ACB9H6F0</accession>
<protein>
    <submittedName>
        <fullName evidence="1">Uncharacterized protein</fullName>
    </submittedName>
</protein>
<proteinExistence type="predicted"/>
<reference evidence="1 2" key="2">
    <citation type="journal article" date="2022" name="Mol. Ecol. Resour.">
        <title>The genomes of chicory, endive, great burdock and yacon provide insights into Asteraceae paleo-polyploidization history and plant inulin production.</title>
        <authorList>
            <person name="Fan W."/>
            <person name="Wang S."/>
            <person name="Wang H."/>
            <person name="Wang A."/>
            <person name="Jiang F."/>
            <person name="Liu H."/>
            <person name="Zhao H."/>
            <person name="Xu D."/>
            <person name="Zhang Y."/>
        </authorList>
    </citation>
    <scope>NUCLEOTIDE SEQUENCE [LARGE SCALE GENOMIC DNA]</scope>
    <source>
        <strain evidence="2">cv. Punajuju</strain>
        <tissue evidence="1">Leaves</tissue>
    </source>
</reference>
<dbReference type="EMBL" id="CM042009">
    <property type="protein sequence ID" value="KAI3790542.1"/>
    <property type="molecule type" value="Genomic_DNA"/>
</dbReference>
<gene>
    <name evidence="1" type="ORF">L2E82_03652</name>
</gene>
<sequence length="66" mass="7441">MHVQLLKDSDFQEVGRAECQFTATTTVLDNGSLIPWEPPKHGIKGFFASIEYHSCEYFGRLKGPVL</sequence>
<name>A0ACB9H6F0_CICIN</name>
<comment type="caution">
    <text evidence="1">The sequence shown here is derived from an EMBL/GenBank/DDBJ whole genome shotgun (WGS) entry which is preliminary data.</text>
</comment>
<keyword evidence="2" id="KW-1185">Reference proteome</keyword>
<evidence type="ECO:0000313" key="2">
    <source>
        <dbReference type="Proteomes" id="UP001055811"/>
    </source>
</evidence>
<dbReference type="Proteomes" id="UP001055811">
    <property type="component" value="Linkage Group LG01"/>
</dbReference>